<keyword evidence="2" id="KW-1185">Reference proteome</keyword>
<sequence>MVSKQRQMLIKASIEEKLDILWGQRLKANSGPKQNRAGWRRGYRLLCSGFLPKYLKYILN</sequence>
<evidence type="ECO:0000313" key="1">
    <source>
        <dbReference type="EMBL" id="GHB91975.1"/>
    </source>
</evidence>
<proteinExistence type="predicted"/>
<protein>
    <submittedName>
        <fullName evidence="1">Uncharacterized protein</fullName>
    </submittedName>
</protein>
<evidence type="ECO:0000313" key="2">
    <source>
        <dbReference type="Proteomes" id="UP000642829"/>
    </source>
</evidence>
<dbReference type="EMBL" id="BMXG01000002">
    <property type="protein sequence ID" value="GHB91975.1"/>
    <property type="molecule type" value="Genomic_DNA"/>
</dbReference>
<gene>
    <name evidence="1" type="ORF">GCM10007047_03660</name>
</gene>
<dbReference type="AlphaFoldDB" id="A0A8J3DEN1"/>
<dbReference type="Proteomes" id="UP000642829">
    <property type="component" value="Unassembled WGS sequence"/>
</dbReference>
<name>A0A8J3DEN1_9BACT</name>
<reference evidence="1" key="2">
    <citation type="submission" date="2020-09" db="EMBL/GenBank/DDBJ databases">
        <authorList>
            <person name="Sun Q."/>
            <person name="Kim S."/>
        </authorList>
    </citation>
    <scope>NUCLEOTIDE SEQUENCE</scope>
    <source>
        <strain evidence="1">KCTC 12870</strain>
    </source>
</reference>
<organism evidence="1 2">
    <name type="scientific">Cerasicoccus arenae</name>
    <dbReference type="NCBI Taxonomy" id="424488"/>
    <lineage>
        <taxon>Bacteria</taxon>
        <taxon>Pseudomonadati</taxon>
        <taxon>Verrucomicrobiota</taxon>
        <taxon>Opitutia</taxon>
        <taxon>Puniceicoccales</taxon>
        <taxon>Cerasicoccaceae</taxon>
        <taxon>Cerasicoccus</taxon>
    </lineage>
</organism>
<comment type="caution">
    <text evidence="1">The sequence shown here is derived from an EMBL/GenBank/DDBJ whole genome shotgun (WGS) entry which is preliminary data.</text>
</comment>
<accession>A0A8J3DEN1</accession>
<reference evidence="1" key="1">
    <citation type="journal article" date="2014" name="Int. J. Syst. Evol. Microbiol.">
        <title>Complete genome sequence of Corynebacterium casei LMG S-19264T (=DSM 44701T), isolated from a smear-ripened cheese.</title>
        <authorList>
            <consortium name="US DOE Joint Genome Institute (JGI-PGF)"/>
            <person name="Walter F."/>
            <person name="Albersmeier A."/>
            <person name="Kalinowski J."/>
            <person name="Ruckert C."/>
        </authorList>
    </citation>
    <scope>NUCLEOTIDE SEQUENCE</scope>
    <source>
        <strain evidence="1">KCTC 12870</strain>
    </source>
</reference>